<dbReference type="GeneID" id="80004918"/>
<dbReference type="EMBL" id="MN813684">
    <property type="protein sequence ID" value="QHB37190.1"/>
    <property type="molecule type" value="Genomic_DNA"/>
</dbReference>
<dbReference type="Proteomes" id="UP000464752">
    <property type="component" value="Segment"/>
</dbReference>
<reference evidence="1 2" key="1">
    <citation type="submission" date="2019-12" db="EMBL/GenBank/DDBJ databases">
        <authorList>
            <person name="Kistler A.K."/>
            <person name="Garlena R.A."/>
            <person name="Russell D.A."/>
            <person name="Pope W.H."/>
            <person name="Jacobs-Sera D."/>
            <person name="Hatfull G.F."/>
        </authorList>
    </citation>
    <scope>NUCLEOTIDE SEQUENCE [LARGE SCALE GENOMIC DNA]</scope>
</reference>
<accession>A0A6B9L6W0</accession>
<proteinExistence type="predicted"/>
<name>A0A6B9L6W0_9CAUD</name>
<sequence>MEITGTFPPAAESMPRYEAVPNPGFPAGTVNIAVIYEHEGKVTAAGTLPIQPMTDAQARHLLYSLAQSLGIDSFLTLNHGQRWSDLRGALNAHREQEGVEVEVRTKDGSWLDVRDYLPEQYRH</sequence>
<protein>
    <submittedName>
        <fullName evidence="1">Uncharacterized protein</fullName>
    </submittedName>
</protein>
<gene>
    <name evidence="1" type="primary">56</name>
    <name evidence="1" type="ORF">SEA_TERIJ_56</name>
</gene>
<dbReference type="RefSeq" id="YP_010751252.1">
    <property type="nucleotide sequence ID" value="NC_073367.1"/>
</dbReference>
<dbReference type="KEGG" id="vg:80004918"/>
<evidence type="ECO:0000313" key="1">
    <source>
        <dbReference type="EMBL" id="QHB37190.1"/>
    </source>
</evidence>
<organism evidence="1 2">
    <name type="scientific">Microbacterium phage Terij</name>
    <dbReference type="NCBI Taxonomy" id="2686229"/>
    <lineage>
        <taxon>Viruses</taxon>
        <taxon>Duplodnaviria</taxon>
        <taxon>Heunggongvirae</taxon>
        <taxon>Uroviricota</taxon>
        <taxon>Caudoviricetes</taxon>
        <taxon>Hodgkinviridae</taxon>
        <taxon>Margaeryvirus</taxon>
        <taxon>Margaeryvirus terij</taxon>
    </lineage>
</organism>
<evidence type="ECO:0000313" key="2">
    <source>
        <dbReference type="Proteomes" id="UP000464752"/>
    </source>
</evidence>
<keyword evidence="2" id="KW-1185">Reference proteome</keyword>